<evidence type="ECO:0000313" key="4">
    <source>
        <dbReference type="Proteomes" id="UP000019377"/>
    </source>
</evidence>
<organism evidence="3 4">
    <name type="scientific">Kalmanozyma brasiliensis (strain GHG001)</name>
    <name type="common">Yeast</name>
    <name type="synonym">Pseudozyma brasiliensis</name>
    <dbReference type="NCBI Taxonomy" id="1365824"/>
    <lineage>
        <taxon>Eukaryota</taxon>
        <taxon>Fungi</taxon>
        <taxon>Dikarya</taxon>
        <taxon>Basidiomycota</taxon>
        <taxon>Ustilaginomycotina</taxon>
        <taxon>Ustilaginomycetes</taxon>
        <taxon>Ustilaginales</taxon>
        <taxon>Ustilaginaceae</taxon>
        <taxon>Kalmanozyma</taxon>
    </lineage>
</organism>
<proteinExistence type="predicted"/>
<feature type="signal peptide" evidence="2">
    <location>
        <begin position="1"/>
        <end position="26"/>
    </location>
</feature>
<keyword evidence="4" id="KW-1185">Reference proteome</keyword>
<feature type="compositionally biased region" description="Basic residues" evidence="1">
    <location>
        <begin position="62"/>
        <end position="76"/>
    </location>
</feature>
<keyword evidence="2" id="KW-0732">Signal</keyword>
<feature type="chain" id="PRO_5004734884" evidence="2">
    <location>
        <begin position="27"/>
        <end position="307"/>
    </location>
</feature>
<dbReference type="OMA" id="QPNWKGE"/>
<dbReference type="OrthoDB" id="2553214at2759"/>
<dbReference type="Proteomes" id="UP000019377">
    <property type="component" value="Unassembled WGS sequence"/>
</dbReference>
<reference evidence="4" key="1">
    <citation type="journal article" date="2013" name="Genome Announc.">
        <title>Draft genome sequence of Pseudozyma brasiliensis sp. nov. strain GHG001, a high producer of endo-1,4-xylanase isolated from an insect pest of sugarcane.</title>
        <authorList>
            <person name="Oliveira J.V.D.C."/>
            <person name="dos Santos R.A.C."/>
            <person name="Borges T.A."/>
            <person name="Riano-Pachon D.M."/>
            <person name="Goldman G.H."/>
        </authorList>
    </citation>
    <scope>NUCLEOTIDE SEQUENCE [LARGE SCALE GENOMIC DNA]</scope>
    <source>
        <strain evidence="4">GHG001</strain>
    </source>
</reference>
<gene>
    <name evidence="3" type="ORF">PSEUBRA_SCAF2g03015</name>
</gene>
<feature type="compositionally biased region" description="Basic and acidic residues" evidence="1">
    <location>
        <begin position="50"/>
        <end position="61"/>
    </location>
</feature>
<dbReference type="AlphaFoldDB" id="V5ERY6"/>
<protein>
    <submittedName>
        <fullName evidence="3">Uncharacterized protein</fullName>
    </submittedName>
</protein>
<evidence type="ECO:0000256" key="2">
    <source>
        <dbReference type="SAM" id="SignalP"/>
    </source>
</evidence>
<evidence type="ECO:0000256" key="1">
    <source>
        <dbReference type="SAM" id="MobiDB-lite"/>
    </source>
</evidence>
<feature type="compositionally biased region" description="Low complexity" evidence="1">
    <location>
        <begin position="77"/>
        <end position="147"/>
    </location>
</feature>
<dbReference type="HOGENOM" id="CLU_957113_0_0_1"/>
<dbReference type="RefSeq" id="XP_016292909.1">
    <property type="nucleotide sequence ID" value="XM_016437412.1"/>
</dbReference>
<dbReference type="GeneID" id="27420084"/>
<evidence type="ECO:0000313" key="3">
    <source>
        <dbReference type="EMBL" id="EST07920.1"/>
    </source>
</evidence>
<accession>V5ERY6</accession>
<dbReference type="eggNOG" id="ENOG502R33U">
    <property type="taxonomic scope" value="Eukaryota"/>
</dbReference>
<feature type="region of interest" description="Disordered" evidence="1">
    <location>
        <begin position="50"/>
        <end position="147"/>
    </location>
</feature>
<dbReference type="EMBL" id="KI545862">
    <property type="protein sequence ID" value="EST07920.1"/>
    <property type="molecule type" value="Genomic_DNA"/>
</dbReference>
<sequence>MRTSFFAVASLAVLSALSWNAPTAQAKSLSNRHQDHDMLAVRNLHVEARSNVEPRAKECRAVKKKKKSKKHRKTTTTKKASATFQQAAKATTSSKKTTTSTRKTTTTSKSSTRSSSSSSSSSSSISRATSSSSSASSSSSTASATNPAAFAGAAPPNSPWGNCFQLTATAFQPNWKGEATTTWCGVEFDKSSPIIALPLQQLSKAYGSDKLVTYYSNETLWRQMVKDWCGRELWINGPGGLFKAYFGDANLWTSVDVNMNLYTKLKGVPVGSYADPDAAKWINNPEPQGCFTGNQVSIKNGYPLNYN</sequence>
<name>V5ERY6_KALBG</name>